<name>A0A5K3F6X1_MESCO</name>
<organism evidence="1">
    <name type="scientific">Mesocestoides corti</name>
    <name type="common">Flatworm</name>
    <dbReference type="NCBI Taxonomy" id="53468"/>
    <lineage>
        <taxon>Eukaryota</taxon>
        <taxon>Metazoa</taxon>
        <taxon>Spiralia</taxon>
        <taxon>Lophotrochozoa</taxon>
        <taxon>Platyhelminthes</taxon>
        <taxon>Cestoda</taxon>
        <taxon>Eucestoda</taxon>
        <taxon>Cyclophyllidea</taxon>
        <taxon>Mesocestoididae</taxon>
        <taxon>Mesocestoides</taxon>
    </lineage>
</organism>
<evidence type="ECO:0000313" key="1">
    <source>
        <dbReference type="WBParaSite" id="MCU_005262-RA"/>
    </source>
</evidence>
<proteinExistence type="predicted"/>
<accession>A0A5K3F6X1</accession>
<dbReference type="WBParaSite" id="MCU_005262-RA">
    <property type="protein sequence ID" value="MCU_005262-RA"/>
    <property type="gene ID" value="MCU_005262"/>
</dbReference>
<reference evidence="1" key="1">
    <citation type="submission" date="2019-11" db="UniProtKB">
        <authorList>
            <consortium name="WormBaseParasite"/>
        </authorList>
    </citation>
    <scope>IDENTIFICATION</scope>
</reference>
<protein>
    <submittedName>
        <fullName evidence="1">Ovule protein</fullName>
    </submittedName>
</protein>
<dbReference type="AlphaFoldDB" id="A0A5K3F6X1"/>
<sequence>AGFVRHEAVLKRSCILGNVHVLQPRSENCTNLEPNKVLICMCCESHWFTLANQITSVSETGPPVYRLSPAARSLNSNSVARTFILNNPHT</sequence>